<keyword evidence="2" id="KW-0808">Transferase</keyword>
<dbReference type="Gene3D" id="1.20.82.10">
    <property type="entry name" value="ADP Ribosyl Cyclase, Chain A, domain 1"/>
    <property type="match status" value="1"/>
</dbReference>
<organism evidence="7 8">
    <name type="scientific">Ridgeia piscesae</name>
    <name type="common">Tubeworm</name>
    <dbReference type="NCBI Taxonomy" id="27915"/>
    <lineage>
        <taxon>Eukaryota</taxon>
        <taxon>Metazoa</taxon>
        <taxon>Spiralia</taxon>
        <taxon>Lophotrochozoa</taxon>
        <taxon>Annelida</taxon>
        <taxon>Polychaeta</taxon>
        <taxon>Sedentaria</taxon>
        <taxon>Canalipalpata</taxon>
        <taxon>Sabellida</taxon>
        <taxon>Siboglinidae</taxon>
        <taxon>Ridgeia</taxon>
    </lineage>
</organism>
<keyword evidence="3" id="KW-0378">Hydrolase</keyword>
<dbReference type="GO" id="GO:0061809">
    <property type="term" value="F:NAD+ nucleosidase activity, cyclic ADP-ribose generating"/>
    <property type="evidence" value="ECO:0007669"/>
    <property type="project" value="InterPro"/>
</dbReference>
<dbReference type="PANTHER" id="PTHR10912">
    <property type="entry name" value="ADP-RIBOSYL CYCLASE"/>
    <property type="match status" value="1"/>
</dbReference>
<dbReference type="SUPFAM" id="SSF52309">
    <property type="entry name" value="N-(deoxy)ribosyltransferase-like"/>
    <property type="match status" value="1"/>
</dbReference>
<dbReference type="GO" id="GO:0005886">
    <property type="term" value="C:plasma membrane"/>
    <property type="evidence" value="ECO:0007669"/>
    <property type="project" value="TreeGrafter"/>
</dbReference>
<evidence type="ECO:0000256" key="1">
    <source>
        <dbReference type="ARBA" id="ARBA00005406"/>
    </source>
</evidence>
<evidence type="ECO:0008006" key="9">
    <source>
        <dbReference type="Google" id="ProtNLM"/>
    </source>
</evidence>
<dbReference type="PANTHER" id="PTHR10912:SF7">
    <property type="entry name" value="ADP-RIBOSYL CYCLASE_CYCLIC ADP-RIBOSE HYDROLASE"/>
    <property type="match status" value="1"/>
</dbReference>
<feature type="signal peptide" evidence="6">
    <location>
        <begin position="1"/>
        <end position="20"/>
    </location>
</feature>
<proteinExistence type="inferred from homology"/>
<comment type="caution">
    <text evidence="7">The sequence shown here is derived from an EMBL/GenBank/DDBJ whole genome shotgun (WGS) entry which is preliminary data.</text>
</comment>
<keyword evidence="5" id="KW-1015">Disulfide bond</keyword>
<name>A0AAD9L3I7_RIDPI</name>
<dbReference type="EMBL" id="JAODUO010000364">
    <property type="protein sequence ID" value="KAK2182162.1"/>
    <property type="molecule type" value="Genomic_DNA"/>
</dbReference>
<evidence type="ECO:0000256" key="4">
    <source>
        <dbReference type="ARBA" id="ARBA00023027"/>
    </source>
</evidence>
<dbReference type="InterPro" id="IPR003193">
    <property type="entry name" value="ADP-ribosyl_cyclase"/>
</dbReference>
<sequence length="275" mass="30940">MLGWQLTILCVLYVFGVGEGLRTTPNIKQVFIGRCMYYYNVVDPTLRRSVNCATLWDKFSSAFRHRSPCDVTTDSYASFVRATSSREKRTGVVFWEDTYPFVLTYTDGGRRGLTIADTQLGYMADRLHWCGQVDRPGINFDDCPAECRDAAVEAYWGAVSIQFAREASGPVRVVLNASECPVFKPNSPFATYELPNILAPRIPHLHVYLLHEPGRESTEWCGGPSLSTLERLVTSRGVTYSCTDNPSDILHLLCVESPTAPQCQLTTRSLDDTWW</sequence>
<dbReference type="Gene3D" id="3.40.50.720">
    <property type="entry name" value="NAD(P)-binding Rossmann-like Domain"/>
    <property type="match status" value="1"/>
</dbReference>
<dbReference type="AlphaFoldDB" id="A0AAD9L3I7"/>
<evidence type="ECO:0000256" key="3">
    <source>
        <dbReference type="ARBA" id="ARBA00022801"/>
    </source>
</evidence>
<dbReference type="Proteomes" id="UP001209878">
    <property type="component" value="Unassembled WGS sequence"/>
</dbReference>
<dbReference type="GO" id="GO:0016849">
    <property type="term" value="F:phosphorus-oxygen lyase activity"/>
    <property type="evidence" value="ECO:0007669"/>
    <property type="project" value="TreeGrafter"/>
</dbReference>
<keyword evidence="8" id="KW-1185">Reference proteome</keyword>
<comment type="similarity">
    <text evidence="1">Belongs to the ADP-ribosyl cyclase family.</text>
</comment>
<evidence type="ECO:0000313" key="8">
    <source>
        <dbReference type="Proteomes" id="UP001209878"/>
    </source>
</evidence>
<evidence type="ECO:0000313" key="7">
    <source>
        <dbReference type="EMBL" id="KAK2182162.1"/>
    </source>
</evidence>
<reference evidence="7" key="1">
    <citation type="journal article" date="2023" name="Mol. Biol. Evol.">
        <title>Third-Generation Sequencing Reveals the Adaptive Role of the Epigenome in Three Deep-Sea Polychaetes.</title>
        <authorList>
            <person name="Perez M."/>
            <person name="Aroh O."/>
            <person name="Sun Y."/>
            <person name="Lan Y."/>
            <person name="Juniper S.K."/>
            <person name="Young C.R."/>
            <person name="Angers B."/>
            <person name="Qian P.Y."/>
        </authorList>
    </citation>
    <scope>NUCLEOTIDE SEQUENCE</scope>
    <source>
        <strain evidence="7">R07B-5</strain>
    </source>
</reference>
<evidence type="ECO:0000256" key="2">
    <source>
        <dbReference type="ARBA" id="ARBA00022679"/>
    </source>
</evidence>
<evidence type="ECO:0000256" key="5">
    <source>
        <dbReference type="ARBA" id="ARBA00023157"/>
    </source>
</evidence>
<feature type="chain" id="PRO_5041943452" description="ADP-ribosyl cyclase/cyclic ADP-ribose hydrolase" evidence="6">
    <location>
        <begin position="21"/>
        <end position="275"/>
    </location>
</feature>
<keyword evidence="4" id="KW-0520">NAD</keyword>
<gene>
    <name evidence="7" type="ORF">NP493_364g01044</name>
</gene>
<keyword evidence="6" id="KW-0732">Signal</keyword>
<evidence type="ECO:0000256" key="6">
    <source>
        <dbReference type="SAM" id="SignalP"/>
    </source>
</evidence>
<dbReference type="GO" id="GO:0016740">
    <property type="term" value="F:transferase activity"/>
    <property type="evidence" value="ECO:0007669"/>
    <property type="project" value="UniProtKB-KW"/>
</dbReference>
<protein>
    <recommendedName>
        <fullName evidence="9">ADP-ribosyl cyclase/cyclic ADP-ribose hydrolase</fullName>
    </recommendedName>
</protein>
<dbReference type="Pfam" id="PF02267">
    <property type="entry name" value="Rib_hydrolayse"/>
    <property type="match status" value="1"/>
</dbReference>
<accession>A0AAD9L3I7</accession>